<keyword evidence="2" id="KW-1185">Reference proteome</keyword>
<gene>
    <name evidence="1" type="ORF">CLV47_102284</name>
</gene>
<dbReference type="Proteomes" id="UP000237752">
    <property type="component" value="Unassembled WGS sequence"/>
</dbReference>
<sequence>MTAFVVVTKPFLPLVKAQAKSRGVEPKLIVVGHPIGGLNETELQERITEGIEGFLSEFARVREEGNRG</sequence>
<evidence type="ECO:0000313" key="2">
    <source>
        <dbReference type="Proteomes" id="UP000237752"/>
    </source>
</evidence>
<dbReference type="AlphaFoldDB" id="A0A2T1A4W7"/>
<evidence type="ECO:0000313" key="1">
    <source>
        <dbReference type="EMBL" id="PRZ43594.1"/>
    </source>
</evidence>
<comment type="caution">
    <text evidence="1">The sequence shown here is derived from an EMBL/GenBank/DDBJ whole genome shotgun (WGS) entry which is preliminary data.</text>
</comment>
<dbReference type="OrthoDB" id="7376193at2"/>
<protein>
    <submittedName>
        <fullName evidence="1">Uncharacterized protein</fullName>
    </submittedName>
</protein>
<accession>A0A2T1A4W7</accession>
<dbReference type="EMBL" id="PVUE01000002">
    <property type="protein sequence ID" value="PRZ43594.1"/>
    <property type="molecule type" value="Genomic_DNA"/>
</dbReference>
<reference evidence="1 2" key="1">
    <citation type="submission" date="2018-03" db="EMBL/GenBank/DDBJ databases">
        <title>Genomic Encyclopedia of Archaeal and Bacterial Type Strains, Phase II (KMG-II): from individual species to whole genera.</title>
        <authorList>
            <person name="Goeker M."/>
        </authorList>
    </citation>
    <scope>NUCLEOTIDE SEQUENCE [LARGE SCALE GENOMIC DNA]</scope>
    <source>
        <strain evidence="1 2">DSM 100065</strain>
    </source>
</reference>
<organism evidence="1 2">
    <name type="scientific">Antricoccus suffuscus</name>
    <dbReference type="NCBI Taxonomy" id="1629062"/>
    <lineage>
        <taxon>Bacteria</taxon>
        <taxon>Bacillati</taxon>
        <taxon>Actinomycetota</taxon>
        <taxon>Actinomycetes</taxon>
        <taxon>Geodermatophilales</taxon>
        <taxon>Antricoccaceae</taxon>
        <taxon>Antricoccus</taxon>
    </lineage>
</organism>
<proteinExistence type="predicted"/>
<name>A0A2T1A4W7_9ACTN</name>